<protein>
    <recommendedName>
        <fullName evidence="5">phosphoserine transaminase</fullName>
        <ecNumber evidence="5">2.6.1.52</ecNumber>
    </recommendedName>
    <alternativeName>
        <fullName evidence="13">Phosphohydroxythreonine aminotransferase</fullName>
    </alternativeName>
</protein>
<dbReference type="InterPro" id="IPR006272">
    <property type="entry name" value="Pser_aminoTfrase_mycobac"/>
</dbReference>
<evidence type="ECO:0000256" key="14">
    <source>
        <dbReference type="ARBA" id="ARBA00047630"/>
    </source>
</evidence>
<evidence type="ECO:0000259" key="16">
    <source>
        <dbReference type="Pfam" id="PF00266"/>
    </source>
</evidence>
<dbReference type="Gene3D" id="3.40.640.10">
    <property type="entry name" value="Type I PLP-dependent aspartate aminotransferase-like (Major domain)"/>
    <property type="match status" value="1"/>
</dbReference>
<dbReference type="GO" id="GO:0008615">
    <property type="term" value="P:pyridoxine biosynthetic process"/>
    <property type="evidence" value="ECO:0007669"/>
    <property type="project" value="UniProtKB-KW"/>
</dbReference>
<dbReference type="Gene3D" id="3.90.1150.10">
    <property type="entry name" value="Aspartate Aminotransferase, domain 1"/>
    <property type="match status" value="1"/>
</dbReference>
<evidence type="ECO:0000256" key="11">
    <source>
        <dbReference type="ARBA" id="ARBA00023096"/>
    </source>
</evidence>
<keyword evidence="18" id="KW-1185">Reference proteome</keyword>
<dbReference type="Pfam" id="PF00266">
    <property type="entry name" value="Aminotran_5"/>
    <property type="match status" value="1"/>
</dbReference>
<comment type="pathway">
    <text evidence="3">Amino-acid biosynthesis; L-serine biosynthesis; L-serine from 3-phospho-D-glycerate: step 2/3.</text>
</comment>
<comment type="catalytic activity">
    <reaction evidence="15">
        <text>O-phospho-L-serine + 2-oxoglutarate = 3-phosphooxypyruvate + L-glutamate</text>
        <dbReference type="Rhea" id="RHEA:14329"/>
        <dbReference type="ChEBI" id="CHEBI:16810"/>
        <dbReference type="ChEBI" id="CHEBI:18110"/>
        <dbReference type="ChEBI" id="CHEBI:29985"/>
        <dbReference type="ChEBI" id="CHEBI:57524"/>
        <dbReference type="EC" id="2.6.1.52"/>
    </reaction>
</comment>
<dbReference type="InterPro" id="IPR000192">
    <property type="entry name" value="Aminotrans_V_dom"/>
</dbReference>
<dbReference type="GO" id="GO:0008453">
    <property type="term" value="F:alanine-glyoxylate transaminase activity"/>
    <property type="evidence" value="ECO:0007669"/>
    <property type="project" value="TreeGrafter"/>
</dbReference>
<sequence length="380" mass="41002">MTQAETNIDPTTLRLPTELQPADGRFGCGPSKVRTEQLARLADSGSVMGTSHRQKPVKSLVGHVREGLHRLFSLPEDYEIVLGVGGTTAFWDAASFGLVRERALHLTYGEFTQKFAKVTESAPFLNDPVVVSSDPGDAPQPISDPSVDLIAWAHNETSTGVMLPPSRPAGSENALVAVDATSGAGGLPFDPADVDVYYFAPQKSFAADGGLWLAAMSPAALERIGEIGSSGRWVPEFLSLTTALDNSRKDQTYNTPALATLLMLSDQIDWMLEQGGLDWCVRRTGESSRRLYSWAEASDHAAPFVTDVSKRSQVVGTIDFAESVDAAAVAKALRANGIVDTEPYRKLGRNQLRIGMFPAVEPDDITALTRSIDWLVERLG</sequence>
<evidence type="ECO:0000256" key="8">
    <source>
        <dbReference type="ARBA" id="ARBA00022605"/>
    </source>
</evidence>
<dbReference type="InterPro" id="IPR015422">
    <property type="entry name" value="PyrdxlP-dep_Trfase_small"/>
</dbReference>
<evidence type="ECO:0000256" key="10">
    <source>
        <dbReference type="ARBA" id="ARBA00022898"/>
    </source>
</evidence>
<dbReference type="UniPathway" id="UPA00135">
    <property type="reaction ID" value="UER00197"/>
</dbReference>
<dbReference type="InterPro" id="IPR015424">
    <property type="entry name" value="PyrdxlP-dep_Trfase"/>
</dbReference>
<comment type="caution">
    <text evidence="17">The sequence shown here is derived from an EMBL/GenBank/DDBJ whole genome shotgun (WGS) entry which is preliminary data.</text>
</comment>
<evidence type="ECO:0000256" key="15">
    <source>
        <dbReference type="ARBA" id="ARBA00049007"/>
    </source>
</evidence>
<proteinExistence type="inferred from homology"/>
<name>A0A839E4T4_9PSEU</name>
<dbReference type="GO" id="GO:0004648">
    <property type="term" value="F:O-phospho-L-serine:2-oxoglutarate aminotransferase activity"/>
    <property type="evidence" value="ECO:0007669"/>
    <property type="project" value="UniProtKB-EC"/>
</dbReference>
<accession>A0A839E4T4</accession>
<comment type="similarity">
    <text evidence="4">Belongs to the class-V pyridoxal-phosphate-dependent aminotransferase family. SerC subfamily.</text>
</comment>
<keyword evidence="7 17" id="KW-0032">Aminotransferase</keyword>
<comment type="catalytic activity">
    <reaction evidence="14">
        <text>4-(phosphooxy)-L-threonine + 2-oxoglutarate = (R)-3-hydroxy-2-oxo-4-phosphooxybutanoate + L-glutamate</text>
        <dbReference type="Rhea" id="RHEA:16573"/>
        <dbReference type="ChEBI" id="CHEBI:16810"/>
        <dbReference type="ChEBI" id="CHEBI:29985"/>
        <dbReference type="ChEBI" id="CHEBI:58452"/>
        <dbReference type="ChEBI" id="CHEBI:58538"/>
        <dbReference type="EC" id="2.6.1.52"/>
    </reaction>
</comment>
<evidence type="ECO:0000256" key="9">
    <source>
        <dbReference type="ARBA" id="ARBA00022679"/>
    </source>
</evidence>
<comment type="function">
    <text evidence="2">Catalyzes the reversible conversion of 3-phosphohydroxypyruvate to phosphoserine and of 3-hydroxy-2-oxo-4-phosphonooxybutanoate to phosphohydroxythreonine.</text>
</comment>
<evidence type="ECO:0000313" key="18">
    <source>
        <dbReference type="Proteomes" id="UP000569329"/>
    </source>
</evidence>
<dbReference type="GO" id="GO:0004760">
    <property type="term" value="F:L-serine-pyruvate transaminase activity"/>
    <property type="evidence" value="ECO:0007669"/>
    <property type="project" value="TreeGrafter"/>
</dbReference>
<dbReference type="InterPro" id="IPR015421">
    <property type="entry name" value="PyrdxlP-dep_Trfase_major"/>
</dbReference>
<evidence type="ECO:0000313" key="17">
    <source>
        <dbReference type="EMBL" id="MBA8826747.1"/>
    </source>
</evidence>
<feature type="domain" description="Aminotransferase class V" evidence="16">
    <location>
        <begin position="142"/>
        <end position="338"/>
    </location>
</feature>
<dbReference type="GO" id="GO:0019265">
    <property type="term" value="P:glycine biosynthetic process, by transamination of glyoxylate"/>
    <property type="evidence" value="ECO:0007669"/>
    <property type="project" value="TreeGrafter"/>
</dbReference>
<dbReference type="PANTHER" id="PTHR21152">
    <property type="entry name" value="AMINOTRANSFERASE CLASS V"/>
    <property type="match status" value="1"/>
</dbReference>
<keyword evidence="12" id="KW-0718">Serine biosynthesis</keyword>
<evidence type="ECO:0000256" key="6">
    <source>
        <dbReference type="ARBA" id="ARBA00022490"/>
    </source>
</evidence>
<dbReference type="EMBL" id="JACGWZ010000006">
    <property type="protein sequence ID" value="MBA8826747.1"/>
    <property type="molecule type" value="Genomic_DNA"/>
</dbReference>
<evidence type="ECO:0000256" key="3">
    <source>
        <dbReference type="ARBA" id="ARBA00005099"/>
    </source>
</evidence>
<keyword evidence="8" id="KW-0028">Amino-acid biosynthesis</keyword>
<comment type="cofactor">
    <cofactor evidence="1">
        <name>pyridoxal 5'-phosphate</name>
        <dbReference type="ChEBI" id="CHEBI:597326"/>
    </cofactor>
</comment>
<evidence type="ECO:0000256" key="12">
    <source>
        <dbReference type="ARBA" id="ARBA00023299"/>
    </source>
</evidence>
<evidence type="ECO:0000256" key="1">
    <source>
        <dbReference type="ARBA" id="ARBA00001933"/>
    </source>
</evidence>
<evidence type="ECO:0000256" key="4">
    <source>
        <dbReference type="ARBA" id="ARBA00006904"/>
    </source>
</evidence>
<evidence type="ECO:0000256" key="7">
    <source>
        <dbReference type="ARBA" id="ARBA00022576"/>
    </source>
</evidence>
<keyword evidence="6" id="KW-0963">Cytoplasm</keyword>
<dbReference type="AlphaFoldDB" id="A0A839E4T4"/>
<keyword evidence="11" id="KW-0664">Pyridoxine biosynthesis</keyword>
<dbReference type="Proteomes" id="UP000569329">
    <property type="component" value="Unassembled WGS sequence"/>
</dbReference>
<dbReference type="InterPro" id="IPR022278">
    <property type="entry name" value="Pser_aminoTfrase"/>
</dbReference>
<evidence type="ECO:0000256" key="5">
    <source>
        <dbReference type="ARBA" id="ARBA00013030"/>
    </source>
</evidence>
<keyword evidence="10" id="KW-0663">Pyridoxal phosphate</keyword>
<dbReference type="PANTHER" id="PTHR21152:SF40">
    <property type="entry name" value="ALANINE--GLYOXYLATE AMINOTRANSFERASE"/>
    <property type="match status" value="1"/>
</dbReference>
<dbReference type="NCBIfam" id="TIGR01366">
    <property type="entry name" value="serC_3"/>
    <property type="match status" value="1"/>
</dbReference>
<evidence type="ECO:0000256" key="2">
    <source>
        <dbReference type="ARBA" id="ARBA00003483"/>
    </source>
</evidence>
<evidence type="ECO:0000256" key="13">
    <source>
        <dbReference type="ARBA" id="ARBA00031421"/>
    </source>
</evidence>
<dbReference type="PIRSF" id="PIRSF000525">
    <property type="entry name" value="SerC"/>
    <property type="match status" value="1"/>
</dbReference>
<keyword evidence="9 17" id="KW-0808">Transferase</keyword>
<dbReference type="SUPFAM" id="SSF53383">
    <property type="entry name" value="PLP-dependent transferases"/>
    <property type="match status" value="1"/>
</dbReference>
<dbReference type="GO" id="GO:0006564">
    <property type="term" value="P:L-serine biosynthetic process"/>
    <property type="evidence" value="ECO:0007669"/>
    <property type="project" value="UniProtKB-KW"/>
</dbReference>
<reference evidence="17 18" key="1">
    <citation type="submission" date="2020-07" db="EMBL/GenBank/DDBJ databases">
        <title>Sequencing the genomes of 1000 actinobacteria strains.</title>
        <authorList>
            <person name="Klenk H.-P."/>
        </authorList>
    </citation>
    <scope>NUCLEOTIDE SEQUENCE [LARGE SCALE GENOMIC DNA]</scope>
    <source>
        <strain evidence="17 18">DSM 45975</strain>
    </source>
</reference>
<gene>
    <name evidence="17" type="ORF">FHX42_004126</name>
</gene>
<dbReference type="RefSeq" id="WP_182545946.1">
    <property type="nucleotide sequence ID" value="NZ_JACGWZ010000006.1"/>
</dbReference>
<dbReference type="EC" id="2.6.1.52" evidence="5"/>
<organism evidence="17 18">
    <name type="scientific">Halosaccharopolyspora lacisalsi</name>
    <dbReference type="NCBI Taxonomy" id="1000566"/>
    <lineage>
        <taxon>Bacteria</taxon>
        <taxon>Bacillati</taxon>
        <taxon>Actinomycetota</taxon>
        <taxon>Actinomycetes</taxon>
        <taxon>Pseudonocardiales</taxon>
        <taxon>Pseudonocardiaceae</taxon>
        <taxon>Halosaccharopolyspora</taxon>
    </lineage>
</organism>